<dbReference type="AlphaFoldDB" id="A0A0C9TXC4"/>
<evidence type="ECO:0000259" key="1">
    <source>
        <dbReference type="Pfam" id="PF00644"/>
    </source>
</evidence>
<dbReference type="OrthoDB" id="9514740at2759"/>
<gene>
    <name evidence="2" type="ORF">PAXINDRAFT_137421</name>
</gene>
<reference evidence="3" key="2">
    <citation type="submission" date="2015-01" db="EMBL/GenBank/DDBJ databases">
        <title>Evolutionary Origins and Diversification of the Mycorrhizal Mutualists.</title>
        <authorList>
            <consortium name="DOE Joint Genome Institute"/>
            <consortium name="Mycorrhizal Genomics Consortium"/>
            <person name="Kohler A."/>
            <person name="Kuo A."/>
            <person name="Nagy L.G."/>
            <person name="Floudas D."/>
            <person name="Copeland A."/>
            <person name="Barry K.W."/>
            <person name="Cichocki N."/>
            <person name="Veneault-Fourrey C."/>
            <person name="LaButti K."/>
            <person name="Lindquist E.A."/>
            <person name="Lipzen A."/>
            <person name="Lundell T."/>
            <person name="Morin E."/>
            <person name="Murat C."/>
            <person name="Riley R."/>
            <person name="Ohm R."/>
            <person name="Sun H."/>
            <person name="Tunlid A."/>
            <person name="Henrissat B."/>
            <person name="Grigoriev I.V."/>
            <person name="Hibbett D.S."/>
            <person name="Martin F."/>
        </authorList>
    </citation>
    <scope>NUCLEOTIDE SEQUENCE [LARGE SCALE GENOMIC DNA]</scope>
    <source>
        <strain evidence="3">ATCC 200175</strain>
    </source>
</reference>
<dbReference type="Pfam" id="PF00644">
    <property type="entry name" value="PARP"/>
    <property type="match status" value="1"/>
</dbReference>
<organism evidence="2 3">
    <name type="scientific">Paxillus involutus ATCC 200175</name>
    <dbReference type="NCBI Taxonomy" id="664439"/>
    <lineage>
        <taxon>Eukaryota</taxon>
        <taxon>Fungi</taxon>
        <taxon>Dikarya</taxon>
        <taxon>Basidiomycota</taxon>
        <taxon>Agaricomycotina</taxon>
        <taxon>Agaricomycetes</taxon>
        <taxon>Agaricomycetidae</taxon>
        <taxon>Boletales</taxon>
        <taxon>Paxilineae</taxon>
        <taxon>Paxillaceae</taxon>
        <taxon>Paxillus</taxon>
    </lineage>
</organism>
<proteinExistence type="predicted"/>
<dbReference type="InterPro" id="IPR051712">
    <property type="entry name" value="ARTD-AVP"/>
</dbReference>
<dbReference type="Proteomes" id="UP000053647">
    <property type="component" value="Unassembled WGS sequence"/>
</dbReference>
<evidence type="ECO:0000313" key="3">
    <source>
        <dbReference type="Proteomes" id="UP000053647"/>
    </source>
</evidence>
<sequence length="265" mass="30049">MSTLYKDEWVKLAHPDEFSFDNPANTLGGRRNRLVRLDRDSPRFSEIEQLFISGWRHRKKVKAEVQSIFKVLWPEPVLEPYLTYRAQVQASVRAKDKRGNEKLLFHGTNRACLLGESSGCVVLCGLKQCYLCSILRSSFDVSKCGSKNAFKRFGHGIYTSSCSSKADDYVSNISESASMRVMLINRVVVGKPYKRYRNSPDVVAPPDGYDSIAGEIGWDLNYEETVTYHNDTVRPAYLVVYGNKPQAVPNLRAFVQTMFKTPLVS</sequence>
<dbReference type="GO" id="GO:1990404">
    <property type="term" value="F:NAD+-protein mono-ADP-ribosyltransferase activity"/>
    <property type="evidence" value="ECO:0007669"/>
    <property type="project" value="TreeGrafter"/>
</dbReference>
<dbReference type="GO" id="GO:0003950">
    <property type="term" value="F:NAD+ poly-ADP-ribosyltransferase activity"/>
    <property type="evidence" value="ECO:0007669"/>
    <property type="project" value="InterPro"/>
</dbReference>
<feature type="domain" description="PARP catalytic" evidence="1">
    <location>
        <begin position="129"/>
        <end position="214"/>
    </location>
</feature>
<dbReference type="EMBL" id="KN819370">
    <property type="protein sequence ID" value="KIJ11976.1"/>
    <property type="molecule type" value="Genomic_DNA"/>
</dbReference>
<dbReference type="InterPro" id="IPR012317">
    <property type="entry name" value="Poly(ADP-ribose)pol_cat_dom"/>
</dbReference>
<dbReference type="PANTHER" id="PTHR45740:SF2">
    <property type="entry name" value="POLY [ADP-RIBOSE] POLYMERASE"/>
    <property type="match status" value="1"/>
</dbReference>
<dbReference type="PANTHER" id="PTHR45740">
    <property type="entry name" value="POLY [ADP-RIBOSE] POLYMERASE"/>
    <property type="match status" value="1"/>
</dbReference>
<name>A0A0C9TXC4_PAXIN</name>
<dbReference type="Gene3D" id="3.90.228.10">
    <property type="match status" value="1"/>
</dbReference>
<dbReference type="GO" id="GO:0005634">
    <property type="term" value="C:nucleus"/>
    <property type="evidence" value="ECO:0007669"/>
    <property type="project" value="TreeGrafter"/>
</dbReference>
<reference evidence="2 3" key="1">
    <citation type="submission" date="2014-06" db="EMBL/GenBank/DDBJ databases">
        <authorList>
            <consortium name="DOE Joint Genome Institute"/>
            <person name="Kuo A."/>
            <person name="Kohler A."/>
            <person name="Nagy L.G."/>
            <person name="Floudas D."/>
            <person name="Copeland A."/>
            <person name="Barry K.W."/>
            <person name="Cichocki N."/>
            <person name="Veneault-Fourrey C."/>
            <person name="LaButti K."/>
            <person name="Lindquist E.A."/>
            <person name="Lipzen A."/>
            <person name="Lundell T."/>
            <person name="Morin E."/>
            <person name="Murat C."/>
            <person name="Sun H."/>
            <person name="Tunlid A."/>
            <person name="Henrissat B."/>
            <person name="Grigoriev I.V."/>
            <person name="Hibbett D.S."/>
            <person name="Martin F."/>
            <person name="Nordberg H.P."/>
            <person name="Cantor M.N."/>
            <person name="Hua S.X."/>
        </authorList>
    </citation>
    <scope>NUCLEOTIDE SEQUENCE [LARGE SCALE GENOMIC DNA]</scope>
    <source>
        <strain evidence="2 3">ATCC 200175</strain>
    </source>
</reference>
<protein>
    <recommendedName>
        <fullName evidence="1">PARP catalytic domain-containing protein</fullName>
    </recommendedName>
</protein>
<dbReference type="HOGENOM" id="CLU_039434_1_1_1"/>
<keyword evidence="3" id="KW-1185">Reference proteome</keyword>
<evidence type="ECO:0000313" key="2">
    <source>
        <dbReference type="EMBL" id="KIJ11976.1"/>
    </source>
</evidence>
<dbReference type="SUPFAM" id="SSF56399">
    <property type="entry name" value="ADP-ribosylation"/>
    <property type="match status" value="1"/>
</dbReference>
<accession>A0A0C9TXC4</accession>